<feature type="non-terminal residue" evidence="2">
    <location>
        <position position="1"/>
    </location>
</feature>
<dbReference type="EMBL" id="RWGY01000029">
    <property type="protein sequence ID" value="TVU18732.1"/>
    <property type="molecule type" value="Genomic_DNA"/>
</dbReference>
<evidence type="ECO:0000256" key="1">
    <source>
        <dbReference type="SAM" id="MobiDB-lite"/>
    </source>
</evidence>
<feature type="region of interest" description="Disordered" evidence="1">
    <location>
        <begin position="54"/>
        <end position="100"/>
    </location>
</feature>
<comment type="caution">
    <text evidence="2">The sequence shown here is derived from an EMBL/GenBank/DDBJ whole genome shotgun (WGS) entry which is preliminary data.</text>
</comment>
<dbReference type="Gramene" id="TVU18732">
    <property type="protein sequence ID" value="TVU18732"/>
    <property type="gene ID" value="EJB05_34844"/>
</dbReference>
<organism evidence="2 3">
    <name type="scientific">Eragrostis curvula</name>
    <name type="common">weeping love grass</name>
    <dbReference type="NCBI Taxonomy" id="38414"/>
    <lineage>
        <taxon>Eukaryota</taxon>
        <taxon>Viridiplantae</taxon>
        <taxon>Streptophyta</taxon>
        <taxon>Embryophyta</taxon>
        <taxon>Tracheophyta</taxon>
        <taxon>Spermatophyta</taxon>
        <taxon>Magnoliopsida</taxon>
        <taxon>Liliopsida</taxon>
        <taxon>Poales</taxon>
        <taxon>Poaceae</taxon>
        <taxon>PACMAD clade</taxon>
        <taxon>Chloridoideae</taxon>
        <taxon>Eragrostideae</taxon>
        <taxon>Eragrostidinae</taxon>
        <taxon>Eragrostis</taxon>
    </lineage>
</organism>
<feature type="compositionally biased region" description="Pro residues" evidence="1">
    <location>
        <begin position="80"/>
        <end position="100"/>
    </location>
</feature>
<reference evidence="2 3" key="1">
    <citation type="journal article" date="2019" name="Sci. Rep.">
        <title>A high-quality genome of Eragrostis curvula grass provides insights into Poaceae evolution and supports new strategies to enhance forage quality.</title>
        <authorList>
            <person name="Carballo J."/>
            <person name="Santos B.A.C.M."/>
            <person name="Zappacosta D."/>
            <person name="Garbus I."/>
            <person name="Selva J.P."/>
            <person name="Gallo C.A."/>
            <person name="Diaz A."/>
            <person name="Albertini E."/>
            <person name="Caccamo M."/>
            <person name="Echenique V."/>
        </authorList>
    </citation>
    <scope>NUCLEOTIDE SEQUENCE [LARGE SCALE GENOMIC DNA]</scope>
    <source>
        <strain evidence="3">cv. Victoria</strain>
        <tissue evidence="2">Leaf</tissue>
    </source>
</reference>
<evidence type="ECO:0000313" key="2">
    <source>
        <dbReference type="EMBL" id="TVU18732.1"/>
    </source>
</evidence>
<name>A0A5J9U4U5_9POAL</name>
<proteinExistence type="predicted"/>
<keyword evidence="3" id="KW-1185">Reference proteome</keyword>
<evidence type="ECO:0000313" key="3">
    <source>
        <dbReference type="Proteomes" id="UP000324897"/>
    </source>
</evidence>
<sequence length="307" mass="33021">ESGKEDVEMRDQNAQVVFLPSCGRPFFHQATARLVLFNFWVSLLSNAAALHRPAPPLPSGAHPQPRSRAAAQGTRASARSPPPPPPPPSPLPPSIVPAPLLPAGAHRRQAKSCGDPGNPCLGRIYAVPASSAIPTAPSSVSAVHVEVVFHEALRLPPNSSRLLDAVYPGLLAAGAVHVELPLRLLLPELLRHASLTSYTFYEFAAATYDFKGKAQAPGEEHAVHGDNSVYRFMSLRPVLPVSKELMERGILLHCGGHMDARYVLVELLQQALGLGSLLLQMIAVLDGGSSSCCNDFHVEFRFYYSQS</sequence>
<protein>
    <submittedName>
        <fullName evidence="2">Uncharacterized protein</fullName>
    </submittedName>
</protein>
<gene>
    <name evidence="2" type="ORF">EJB05_34844</name>
</gene>
<dbReference type="Proteomes" id="UP000324897">
    <property type="component" value="Chromosome 7"/>
</dbReference>
<dbReference type="AlphaFoldDB" id="A0A5J9U4U5"/>
<accession>A0A5J9U4U5</accession>